<protein>
    <recommendedName>
        <fullName evidence="4">Major facilitator superfamily (MFS) profile domain-containing protein</fullName>
    </recommendedName>
</protein>
<comment type="caution">
    <text evidence="2">The sequence shown here is derived from an EMBL/GenBank/DDBJ whole genome shotgun (WGS) entry which is preliminary data.</text>
</comment>
<dbReference type="OrthoDB" id="1362378at2"/>
<name>A0A3E1QC15_9FLAO</name>
<proteinExistence type="predicted"/>
<dbReference type="Proteomes" id="UP000261082">
    <property type="component" value="Unassembled WGS sequence"/>
</dbReference>
<organism evidence="2 3">
    <name type="scientific">Marixanthomonas ophiurae</name>
    <dbReference type="NCBI Taxonomy" id="387659"/>
    <lineage>
        <taxon>Bacteria</taxon>
        <taxon>Pseudomonadati</taxon>
        <taxon>Bacteroidota</taxon>
        <taxon>Flavobacteriia</taxon>
        <taxon>Flavobacteriales</taxon>
        <taxon>Flavobacteriaceae</taxon>
        <taxon>Marixanthomonas</taxon>
    </lineage>
</organism>
<evidence type="ECO:0008006" key="4">
    <source>
        <dbReference type="Google" id="ProtNLM"/>
    </source>
</evidence>
<sequence>MNKMTKEILIGFLIGVIANLAGSYLYIYFFSKETLEKTIQYSIEQDVLGNIIALGAILNLCAFFIFLKKNKVYRARGVVLATVLAALAILVSKFL</sequence>
<evidence type="ECO:0000313" key="2">
    <source>
        <dbReference type="EMBL" id="RFN59689.1"/>
    </source>
</evidence>
<accession>A0A3E1QC15</accession>
<keyword evidence="3" id="KW-1185">Reference proteome</keyword>
<evidence type="ECO:0000256" key="1">
    <source>
        <dbReference type="SAM" id="Phobius"/>
    </source>
</evidence>
<feature type="transmembrane region" description="Helical" evidence="1">
    <location>
        <begin position="78"/>
        <end position="94"/>
    </location>
</feature>
<feature type="transmembrane region" description="Helical" evidence="1">
    <location>
        <begin position="47"/>
        <end position="66"/>
    </location>
</feature>
<gene>
    <name evidence="2" type="ORF">DZ858_06435</name>
</gene>
<evidence type="ECO:0000313" key="3">
    <source>
        <dbReference type="Proteomes" id="UP000261082"/>
    </source>
</evidence>
<dbReference type="AlphaFoldDB" id="A0A3E1QC15"/>
<keyword evidence="1" id="KW-0812">Transmembrane</keyword>
<keyword evidence="1" id="KW-1133">Transmembrane helix</keyword>
<dbReference type="EMBL" id="QVID01000001">
    <property type="protein sequence ID" value="RFN59689.1"/>
    <property type="molecule type" value="Genomic_DNA"/>
</dbReference>
<keyword evidence="1" id="KW-0472">Membrane</keyword>
<reference evidence="2 3" key="1">
    <citation type="journal article" date="2007" name="Int. J. Syst. Evol. Microbiol.">
        <title>Marixanthomonas ophiurae gen. nov., sp. nov., a marine bacterium of the family Flavobacteriaceae isolated from a deep-sea brittle star.</title>
        <authorList>
            <person name="Romanenko L.A."/>
            <person name="Uchino M."/>
            <person name="Frolova G.M."/>
            <person name="Mikhailov V.V."/>
        </authorList>
    </citation>
    <scope>NUCLEOTIDE SEQUENCE [LARGE SCALE GENOMIC DNA]</scope>
    <source>
        <strain evidence="2 3">KMM 3046</strain>
    </source>
</reference>
<feature type="transmembrane region" description="Helical" evidence="1">
    <location>
        <begin position="7"/>
        <end position="27"/>
    </location>
</feature>